<gene>
    <name evidence="2" type="ORF">NDU88_000550</name>
</gene>
<feature type="compositionally biased region" description="Basic and acidic residues" evidence="1">
    <location>
        <begin position="109"/>
        <end position="125"/>
    </location>
</feature>
<feature type="region of interest" description="Disordered" evidence="1">
    <location>
        <begin position="1"/>
        <end position="125"/>
    </location>
</feature>
<feature type="compositionally biased region" description="Basic and acidic residues" evidence="1">
    <location>
        <begin position="46"/>
        <end position="95"/>
    </location>
</feature>
<organism evidence="2 3">
    <name type="scientific">Pleurodeles waltl</name>
    <name type="common">Iberian ribbed newt</name>
    <dbReference type="NCBI Taxonomy" id="8319"/>
    <lineage>
        <taxon>Eukaryota</taxon>
        <taxon>Metazoa</taxon>
        <taxon>Chordata</taxon>
        <taxon>Craniata</taxon>
        <taxon>Vertebrata</taxon>
        <taxon>Euteleostomi</taxon>
        <taxon>Amphibia</taxon>
        <taxon>Batrachia</taxon>
        <taxon>Caudata</taxon>
        <taxon>Salamandroidea</taxon>
        <taxon>Salamandridae</taxon>
        <taxon>Pleurodelinae</taxon>
        <taxon>Pleurodeles</taxon>
    </lineage>
</organism>
<sequence>MNVSVTGSSGDPGNVHCVRSLGWPDRFPGGTPESSSSRSENGFLCRPDEKGKQELEEEERREGGEFGIGEETHNREDAGPERVEPGTCRSEDMGPSRKQRKSPTRQNPRTKEDRYSRRSGEPKEE</sequence>
<dbReference type="AlphaFoldDB" id="A0AAV7P5A4"/>
<comment type="caution">
    <text evidence="2">The sequence shown here is derived from an EMBL/GenBank/DDBJ whole genome shotgun (WGS) entry which is preliminary data.</text>
</comment>
<name>A0AAV7P5A4_PLEWA</name>
<accession>A0AAV7P5A4</accession>
<keyword evidence="3" id="KW-1185">Reference proteome</keyword>
<evidence type="ECO:0000313" key="3">
    <source>
        <dbReference type="Proteomes" id="UP001066276"/>
    </source>
</evidence>
<proteinExistence type="predicted"/>
<feature type="compositionally biased region" description="Polar residues" evidence="1">
    <location>
        <begin position="1"/>
        <end position="11"/>
    </location>
</feature>
<dbReference type="EMBL" id="JANPWB010000011">
    <property type="protein sequence ID" value="KAJ1122044.1"/>
    <property type="molecule type" value="Genomic_DNA"/>
</dbReference>
<protein>
    <submittedName>
        <fullName evidence="2">Uncharacterized protein</fullName>
    </submittedName>
</protein>
<evidence type="ECO:0000313" key="2">
    <source>
        <dbReference type="EMBL" id="KAJ1122044.1"/>
    </source>
</evidence>
<evidence type="ECO:0000256" key="1">
    <source>
        <dbReference type="SAM" id="MobiDB-lite"/>
    </source>
</evidence>
<dbReference type="Proteomes" id="UP001066276">
    <property type="component" value="Chromosome 7"/>
</dbReference>
<reference evidence="2" key="1">
    <citation type="journal article" date="2022" name="bioRxiv">
        <title>Sequencing and chromosome-scale assembly of the giantPleurodeles waltlgenome.</title>
        <authorList>
            <person name="Brown T."/>
            <person name="Elewa A."/>
            <person name="Iarovenko S."/>
            <person name="Subramanian E."/>
            <person name="Araus A.J."/>
            <person name="Petzold A."/>
            <person name="Susuki M."/>
            <person name="Suzuki K.-i.T."/>
            <person name="Hayashi T."/>
            <person name="Toyoda A."/>
            <person name="Oliveira C."/>
            <person name="Osipova E."/>
            <person name="Leigh N.D."/>
            <person name="Simon A."/>
            <person name="Yun M.H."/>
        </authorList>
    </citation>
    <scope>NUCLEOTIDE SEQUENCE</scope>
    <source>
        <strain evidence="2">20211129_DDA</strain>
        <tissue evidence="2">Liver</tissue>
    </source>
</reference>